<dbReference type="RefSeq" id="XP_037224052.1">
    <property type="nucleotide sequence ID" value="XM_037358957.1"/>
</dbReference>
<gene>
    <name evidence="5" type="ORF">MIND_00205900</name>
</gene>
<dbReference type="Proteomes" id="UP000636479">
    <property type="component" value="Unassembled WGS sequence"/>
</dbReference>
<feature type="region of interest" description="Disordered" evidence="3">
    <location>
        <begin position="113"/>
        <end position="155"/>
    </location>
</feature>
<accession>A0A8H6T6Z9</accession>
<dbReference type="PROSITE" id="PS00463">
    <property type="entry name" value="ZN2_CY6_FUNGAL_1"/>
    <property type="match status" value="1"/>
</dbReference>
<dbReference type="PROSITE" id="PS50048">
    <property type="entry name" value="ZN2_CY6_FUNGAL_2"/>
    <property type="match status" value="1"/>
</dbReference>
<dbReference type="InterPro" id="IPR050987">
    <property type="entry name" value="AtrR-like"/>
</dbReference>
<dbReference type="Pfam" id="PF04082">
    <property type="entry name" value="Fungal_trans"/>
    <property type="match status" value="1"/>
</dbReference>
<evidence type="ECO:0000256" key="2">
    <source>
        <dbReference type="ARBA" id="ARBA00023242"/>
    </source>
</evidence>
<feature type="domain" description="Zn(2)-C6 fungal-type" evidence="4">
    <location>
        <begin position="18"/>
        <end position="50"/>
    </location>
</feature>
<dbReference type="OrthoDB" id="4456959at2759"/>
<dbReference type="GO" id="GO:0006351">
    <property type="term" value="P:DNA-templated transcription"/>
    <property type="evidence" value="ECO:0007669"/>
    <property type="project" value="InterPro"/>
</dbReference>
<evidence type="ECO:0000313" key="5">
    <source>
        <dbReference type="EMBL" id="KAF7311944.1"/>
    </source>
</evidence>
<evidence type="ECO:0000313" key="6">
    <source>
        <dbReference type="Proteomes" id="UP000636479"/>
    </source>
</evidence>
<dbReference type="PANTHER" id="PTHR46910">
    <property type="entry name" value="TRANSCRIPTION FACTOR PDR1"/>
    <property type="match status" value="1"/>
</dbReference>
<name>A0A8H6T6Z9_9AGAR</name>
<reference evidence="5" key="1">
    <citation type="submission" date="2020-05" db="EMBL/GenBank/DDBJ databases">
        <title>Mycena genomes resolve the evolution of fungal bioluminescence.</title>
        <authorList>
            <person name="Tsai I.J."/>
        </authorList>
    </citation>
    <scope>NUCLEOTIDE SEQUENCE</scope>
    <source>
        <strain evidence="5">171206Taipei</strain>
    </source>
</reference>
<dbReference type="GeneID" id="59341473"/>
<dbReference type="PANTHER" id="PTHR46910:SF38">
    <property type="entry name" value="ZN(2)-C6 FUNGAL-TYPE DOMAIN-CONTAINING PROTEIN"/>
    <property type="match status" value="1"/>
</dbReference>
<evidence type="ECO:0000256" key="1">
    <source>
        <dbReference type="ARBA" id="ARBA00022723"/>
    </source>
</evidence>
<dbReference type="CDD" id="cd12148">
    <property type="entry name" value="fungal_TF_MHR"/>
    <property type="match status" value="1"/>
</dbReference>
<dbReference type="EMBL" id="JACAZF010000002">
    <property type="protein sequence ID" value="KAF7311944.1"/>
    <property type="molecule type" value="Genomic_DNA"/>
</dbReference>
<keyword evidence="2" id="KW-0539">Nucleus</keyword>
<dbReference type="InterPro" id="IPR001138">
    <property type="entry name" value="Zn2Cys6_DnaBD"/>
</dbReference>
<dbReference type="Gene3D" id="4.10.240.10">
    <property type="entry name" value="Zn(2)-C6 fungal-type DNA-binding domain"/>
    <property type="match status" value="1"/>
</dbReference>
<dbReference type="CDD" id="cd00067">
    <property type="entry name" value="GAL4"/>
    <property type="match status" value="1"/>
</dbReference>
<evidence type="ECO:0000259" key="4">
    <source>
        <dbReference type="PROSITE" id="PS50048"/>
    </source>
</evidence>
<dbReference type="InterPro" id="IPR007219">
    <property type="entry name" value="XnlR_reg_dom"/>
</dbReference>
<proteinExistence type="predicted"/>
<feature type="compositionally biased region" description="Low complexity" evidence="3">
    <location>
        <begin position="118"/>
        <end position="127"/>
    </location>
</feature>
<dbReference type="GO" id="GO:0008270">
    <property type="term" value="F:zinc ion binding"/>
    <property type="evidence" value="ECO:0007669"/>
    <property type="project" value="InterPro"/>
</dbReference>
<organism evidence="5 6">
    <name type="scientific">Mycena indigotica</name>
    <dbReference type="NCBI Taxonomy" id="2126181"/>
    <lineage>
        <taxon>Eukaryota</taxon>
        <taxon>Fungi</taxon>
        <taxon>Dikarya</taxon>
        <taxon>Basidiomycota</taxon>
        <taxon>Agaricomycotina</taxon>
        <taxon>Agaricomycetes</taxon>
        <taxon>Agaricomycetidae</taxon>
        <taxon>Agaricales</taxon>
        <taxon>Marasmiineae</taxon>
        <taxon>Mycenaceae</taxon>
        <taxon>Mycena</taxon>
    </lineage>
</organism>
<dbReference type="SUPFAM" id="SSF57701">
    <property type="entry name" value="Zn2/Cys6 DNA-binding domain"/>
    <property type="match status" value="1"/>
</dbReference>
<dbReference type="GO" id="GO:0000981">
    <property type="term" value="F:DNA-binding transcription factor activity, RNA polymerase II-specific"/>
    <property type="evidence" value="ECO:0007669"/>
    <property type="project" value="InterPro"/>
</dbReference>
<keyword evidence="1" id="KW-0479">Metal-binding</keyword>
<protein>
    <submittedName>
        <fullName evidence="5">Zn(2)-C6 fungal-type domain-containing protein</fullName>
    </submittedName>
</protein>
<keyword evidence="6" id="KW-1185">Reference proteome</keyword>
<dbReference type="AlphaFoldDB" id="A0A8H6T6Z9"/>
<sequence>MFDDRVSSTSRLKRLPGSCDRCWRKKIRCDRANMDGVCTNCLNIKAECTHSRRKGNKTASITVVRSAKEHVAKILSTSTIYIPSNDPAATHKILVEIAQYARSMEEQIATLTGARLKAPATPTPSDSESSDDEPDPPDSSDRQPRYGAPLFPSAKSKDVPLTRATRSFQFLQSVLKHVPENTRPMLDLPWQREEFWVRQPWESSISEHYKLPIQVFPEKDLLDALVDLYFSKVNTILNLLHAPSFRRSVAEKKHEKDPHFGAVLLAVCALASRFSDDSRVLLDGTTDEHSCGWRWFSQVRPMRAVAWSDHPASLYQLQLICLSLSFMSASCLGTRDECWILAGMGLRFAQASGVHSRSGAGYTRRGVDTVDAELYRRAVWVLGLYDTLMSCFQGRPWMAQMDKMDLLPPAPISVEQSIVLLHDTNSNTPPVPSEVEFLNAYIELARIIGRIHEKLYPAADRDRKPMSADEIADLDSSLNSWAEGLPKHLKWNATQTNTVFLDQSATLHITYYHAQIILHRAFLPIIARQPENPIDSPSLSICANAARSCVRVIESHAKRSKGLIHHPSLTMNLFDAAVILILNMLTGRHKIKSQEDFSRATSDLESCVWVLGLYEKRWRFAGRRCDAIFLSLRLVRFALFDPAFNSANRSRLQQQQQVRPEIPSAPPPDLGYATTGVSMGPSFPRHSNPDSHIRALEESMAMTRHLFSPSSLGLPVLPSGHYAHIPSTSVQEQYSGNIEGHSLHGHMDIDWGLMFGAQFSSDAWPSETPPVDLPSLDSGPVHYAGADAWNAISGGYGWGEWNSYTHRIDSE</sequence>
<dbReference type="GO" id="GO:0003677">
    <property type="term" value="F:DNA binding"/>
    <property type="evidence" value="ECO:0007669"/>
    <property type="project" value="InterPro"/>
</dbReference>
<feature type="compositionally biased region" description="Acidic residues" evidence="3">
    <location>
        <begin position="128"/>
        <end position="138"/>
    </location>
</feature>
<dbReference type="Pfam" id="PF00172">
    <property type="entry name" value="Zn_clus"/>
    <property type="match status" value="1"/>
</dbReference>
<evidence type="ECO:0000256" key="3">
    <source>
        <dbReference type="SAM" id="MobiDB-lite"/>
    </source>
</evidence>
<dbReference type="SMART" id="SM00066">
    <property type="entry name" value="GAL4"/>
    <property type="match status" value="1"/>
</dbReference>
<comment type="caution">
    <text evidence="5">The sequence shown here is derived from an EMBL/GenBank/DDBJ whole genome shotgun (WGS) entry which is preliminary data.</text>
</comment>
<dbReference type="InterPro" id="IPR036864">
    <property type="entry name" value="Zn2-C6_fun-type_DNA-bd_sf"/>
</dbReference>